<protein>
    <submittedName>
        <fullName evidence="1">Uncharacterized protein</fullName>
    </submittedName>
</protein>
<accession>A0A1L9C2Q0</accession>
<evidence type="ECO:0000313" key="1">
    <source>
        <dbReference type="EMBL" id="OJH48688.1"/>
    </source>
</evidence>
<gene>
    <name evidence="1" type="ORF">MPF_1735</name>
</gene>
<comment type="caution">
    <text evidence="1">The sequence shown here is derived from an EMBL/GenBank/DDBJ whole genome shotgun (WGS) entry which is preliminary data.</text>
</comment>
<reference evidence="1 2" key="1">
    <citation type="submission" date="2014-12" db="EMBL/GenBank/DDBJ databases">
        <title>The genome sequence of Methanohalophilus portucalensis strain FDF1.</title>
        <authorList>
            <person name="Lai M.-C."/>
            <person name="Lai S.-J."/>
        </authorList>
    </citation>
    <scope>NUCLEOTIDE SEQUENCE [LARGE SCALE GENOMIC DNA]</scope>
    <source>
        <strain evidence="1 2">FDF-1</strain>
    </source>
</reference>
<dbReference type="AlphaFoldDB" id="A0A1L9C2Q0"/>
<organism evidence="1 2">
    <name type="scientific">Methanohalophilus portucalensis FDF-1</name>
    <dbReference type="NCBI Taxonomy" id="523843"/>
    <lineage>
        <taxon>Archaea</taxon>
        <taxon>Methanobacteriati</taxon>
        <taxon>Methanobacteriota</taxon>
        <taxon>Stenosarchaea group</taxon>
        <taxon>Methanomicrobia</taxon>
        <taxon>Methanosarcinales</taxon>
        <taxon>Methanosarcinaceae</taxon>
        <taxon>Methanohalophilus</taxon>
    </lineage>
</organism>
<dbReference type="Proteomes" id="UP000185713">
    <property type="component" value="Unassembled WGS sequence"/>
</dbReference>
<name>A0A1L9C2Q0_9EURY</name>
<dbReference type="EMBL" id="JWTK01000006">
    <property type="protein sequence ID" value="OJH48688.1"/>
    <property type="molecule type" value="Genomic_DNA"/>
</dbReference>
<evidence type="ECO:0000313" key="2">
    <source>
        <dbReference type="Proteomes" id="UP000185713"/>
    </source>
</evidence>
<proteinExistence type="predicted"/>
<sequence length="32" mass="3515">MAIKQILKNLAKKVSSPARIRTEVAGSRVPHD</sequence>